<evidence type="ECO:0000313" key="7">
    <source>
        <dbReference type="EMBL" id="RSU03096.1"/>
    </source>
</evidence>
<dbReference type="InterPro" id="IPR036069">
    <property type="entry name" value="DUF34/NIF3_sf"/>
</dbReference>
<gene>
    <name evidence="7" type="ORF">CBF31_05100</name>
</gene>
<name>A0A430A7K4_9ENTE</name>
<evidence type="ECO:0000256" key="3">
    <source>
        <dbReference type="ARBA" id="ARBA00022112"/>
    </source>
</evidence>
<dbReference type="PANTHER" id="PTHR13799:SF14">
    <property type="entry name" value="GTP CYCLOHYDROLASE 1 TYPE 2 HOMOLOG"/>
    <property type="match status" value="1"/>
</dbReference>
<feature type="binding site" evidence="6">
    <location>
        <position position="306"/>
    </location>
    <ligand>
        <name>a divalent metal cation</name>
        <dbReference type="ChEBI" id="CHEBI:60240"/>
        <label>1</label>
    </ligand>
</feature>
<dbReference type="InterPro" id="IPR002678">
    <property type="entry name" value="DUF34/NIF3"/>
</dbReference>
<comment type="subunit">
    <text evidence="2">Homohexamer.</text>
</comment>
<dbReference type="OrthoDB" id="9792792at2"/>
<dbReference type="Proteomes" id="UP000287101">
    <property type="component" value="Unassembled WGS sequence"/>
</dbReference>
<evidence type="ECO:0000313" key="8">
    <source>
        <dbReference type="Proteomes" id="UP000287101"/>
    </source>
</evidence>
<dbReference type="SUPFAM" id="SSF102705">
    <property type="entry name" value="NIF3 (NGG1p interacting factor 3)-like"/>
    <property type="match status" value="1"/>
</dbReference>
<dbReference type="Pfam" id="PF01784">
    <property type="entry name" value="DUF34_NIF3"/>
    <property type="match status" value="1"/>
</dbReference>
<proteinExistence type="inferred from homology"/>
<protein>
    <recommendedName>
        <fullName evidence="3 5">GTP cyclohydrolase 1 type 2 homolog</fullName>
    </recommendedName>
</protein>
<accession>A0A430A7K4</accession>
<dbReference type="FunFam" id="3.40.1390.30:FF:000001">
    <property type="entry name" value="GTP cyclohydrolase 1 type 2"/>
    <property type="match status" value="1"/>
</dbReference>
<keyword evidence="4 5" id="KW-0479">Metal-binding</keyword>
<dbReference type="PANTHER" id="PTHR13799">
    <property type="entry name" value="NGG1 INTERACTING FACTOR 3"/>
    <property type="match status" value="1"/>
</dbReference>
<evidence type="ECO:0000256" key="4">
    <source>
        <dbReference type="ARBA" id="ARBA00022723"/>
    </source>
</evidence>
<dbReference type="GO" id="GO:0046872">
    <property type="term" value="F:metal ion binding"/>
    <property type="evidence" value="ECO:0007669"/>
    <property type="project" value="UniProtKB-UniRule"/>
</dbReference>
<comment type="caution">
    <text evidence="7">The sequence shown here is derived from an EMBL/GenBank/DDBJ whole genome shotgun (WGS) entry which is preliminary data.</text>
</comment>
<dbReference type="RefSeq" id="WP_126831310.1">
    <property type="nucleotide sequence ID" value="NZ_CBCRYB010000004.1"/>
</dbReference>
<dbReference type="GO" id="GO:0005737">
    <property type="term" value="C:cytoplasm"/>
    <property type="evidence" value="ECO:0007669"/>
    <property type="project" value="TreeGrafter"/>
</dbReference>
<evidence type="ECO:0000256" key="2">
    <source>
        <dbReference type="ARBA" id="ARBA00011643"/>
    </source>
</evidence>
<organism evidence="7 8">
    <name type="scientific">Vagococcus fessus</name>
    <dbReference type="NCBI Taxonomy" id="120370"/>
    <lineage>
        <taxon>Bacteria</taxon>
        <taxon>Bacillati</taxon>
        <taxon>Bacillota</taxon>
        <taxon>Bacilli</taxon>
        <taxon>Lactobacillales</taxon>
        <taxon>Enterococcaceae</taxon>
        <taxon>Vagococcus</taxon>
    </lineage>
</organism>
<dbReference type="PIRSF" id="PIRSF037489">
    <property type="entry name" value="UCP037489_NIF3_YqfO"/>
    <property type="match status" value="1"/>
</dbReference>
<evidence type="ECO:0000256" key="1">
    <source>
        <dbReference type="ARBA" id="ARBA00006964"/>
    </source>
</evidence>
<dbReference type="EMBL" id="NGJY01000002">
    <property type="protein sequence ID" value="RSU03096.1"/>
    <property type="molecule type" value="Genomic_DNA"/>
</dbReference>
<comment type="similarity">
    <text evidence="1 5">Belongs to the GTP cyclohydrolase I type 2/NIF3 family.</text>
</comment>
<reference evidence="7 8" key="1">
    <citation type="submission" date="2017-05" db="EMBL/GenBank/DDBJ databases">
        <title>Vagococcus spp. assemblies.</title>
        <authorList>
            <person name="Gulvik C.A."/>
        </authorList>
    </citation>
    <scope>NUCLEOTIDE SEQUENCE [LARGE SCALE GENOMIC DNA]</scope>
    <source>
        <strain evidence="7 8">CCUG 41755</strain>
    </source>
</reference>
<dbReference type="Gene3D" id="3.40.1390.30">
    <property type="entry name" value="NIF3 (NGG1p interacting factor 3)-like"/>
    <property type="match status" value="1"/>
</dbReference>
<sequence length="346" mass="39635">MGLLLKDFIKQFETYCPQELAEAGDPVGLHFGSMDQEINKVMLTLDVRPDTIKEAIENNVDLIVAKHPPIFRSVKRLVPDNPQTKMYTEIIKHDIAVYAAHTNLDIVDNGLNDWFCEELGIKNTTYLTHTHSILEWELSVMATDEEELRLVEAAISQDFTCYPTIVEEMEGELVVGTFKVLEFAKQTVETKLKELFNKEPMDYAWEPMPSTTADFGIGRIGELEEEVSLEEFVQTVKQTFNLDGLRLTTDSVDKKVKRVAICGGSGEKFYPDAVSKKADVYLTGDVYYHTGHDMIEERLSVIDPGHHIEVLCQPRLRELCEQWKEAYNWDLEFVESSTDTNPFKYY</sequence>
<feature type="binding site" evidence="6">
    <location>
        <position position="67"/>
    </location>
    <ligand>
        <name>a divalent metal cation</name>
        <dbReference type="ChEBI" id="CHEBI:60240"/>
        <label>1</label>
    </ligand>
</feature>
<dbReference type="InterPro" id="IPR017221">
    <property type="entry name" value="DUF34/NIF3_bac"/>
</dbReference>
<dbReference type="AlphaFoldDB" id="A0A430A7K4"/>
<evidence type="ECO:0000256" key="5">
    <source>
        <dbReference type="PIRNR" id="PIRNR037489"/>
    </source>
</evidence>
<feature type="binding site" evidence="6">
    <location>
        <position position="309"/>
    </location>
    <ligand>
        <name>a divalent metal cation</name>
        <dbReference type="ChEBI" id="CHEBI:60240"/>
        <label>1</label>
    </ligand>
</feature>
<keyword evidence="8" id="KW-1185">Reference proteome</keyword>
<evidence type="ECO:0000256" key="6">
    <source>
        <dbReference type="PIRSR" id="PIRSR602678-1"/>
    </source>
</evidence>
<feature type="binding site" evidence="6">
    <location>
        <position position="105"/>
    </location>
    <ligand>
        <name>a divalent metal cation</name>
        <dbReference type="ChEBI" id="CHEBI:60240"/>
        <label>1</label>
    </ligand>
</feature>
<dbReference type="NCBIfam" id="TIGR00486">
    <property type="entry name" value="YbgI_SA1388"/>
    <property type="match status" value="1"/>
</dbReference>